<proteinExistence type="predicted"/>
<organism evidence="3 4">
    <name type="scientific">Mytilus coruscus</name>
    <name type="common">Sea mussel</name>
    <dbReference type="NCBI Taxonomy" id="42192"/>
    <lineage>
        <taxon>Eukaryota</taxon>
        <taxon>Metazoa</taxon>
        <taxon>Spiralia</taxon>
        <taxon>Lophotrochozoa</taxon>
        <taxon>Mollusca</taxon>
        <taxon>Bivalvia</taxon>
        <taxon>Autobranchia</taxon>
        <taxon>Pteriomorphia</taxon>
        <taxon>Mytilida</taxon>
        <taxon>Mytiloidea</taxon>
        <taxon>Mytilidae</taxon>
        <taxon>Mytilinae</taxon>
        <taxon>Mytilus</taxon>
    </lineage>
</organism>
<keyword evidence="4" id="KW-1185">Reference proteome</keyword>
<sequence>MSLIVGTCGPGVCSGAATAVTKLSRKLRTVVTSGLSDLAQSMAVPFYLKHLWRMITMYCNIAAVLLLITVSVVVVVSCPKNSSEGVTPIDTQQTENFADNEINTDSPSESIVPITMAESVHQQRSSVSNGENENGGTDKNKTAESQNIAQCFAGLQETFKLLINRDNTHDKSREFYLQQWYDHAGIGNRSETALLSGNYQGQGTENASFHLRNTNWKFFHGTITYQRKIQYKQQTIKIKISTTSHQISKLIYPKNIYKESEHNANMEQITLKHIQDHF</sequence>
<gene>
    <name evidence="3" type="ORF">MCOR_40057</name>
</gene>
<keyword evidence="2" id="KW-1133">Transmembrane helix</keyword>
<dbReference type="EMBL" id="CACVKT020007232">
    <property type="protein sequence ID" value="CAC5406486.1"/>
    <property type="molecule type" value="Genomic_DNA"/>
</dbReference>
<evidence type="ECO:0000313" key="4">
    <source>
        <dbReference type="Proteomes" id="UP000507470"/>
    </source>
</evidence>
<name>A0A6J8DEL3_MYTCO</name>
<feature type="region of interest" description="Disordered" evidence="1">
    <location>
        <begin position="122"/>
        <end position="143"/>
    </location>
</feature>
<protein>
    <submittedName>
        <fullName evidence="3">Uncharacterized protein</fullName>
    </submittedName>
</protein>
<accession>A0A6J8DEL3</accession>
<reference evidence="3 4" key="1">
    <citation type="submission" date="2020-06" db="EMBL/GenBank/DDBJ databases">
        <authorList>
            <person name="Li R."/>
            <person name="Bekaert M."/>
        </authorList>
    </citation>
    <scope>NUCLEOTIDE SEQUENCE [LARGE SCALE GENOMIC DNA]</scope>
    <source>
        <strain evidence="4">wild</strain>
    </source>
</reference>
<evidence type="ECO:0000313" key="3">
    <source>
        <dbReference type="EMBL" id="CAC5406486.1"/>
    </source>
</evidence>
<feature type="transmembrane region" description="Helical" evidence="2">
    <location>
        <begin position="55"/>
        <end position="76"/>
    </location>
</feature>
<keyword evidence="2" id="KW-0472">Membrane</keyword>
<evidence type="ECO:0000256" key="1">
    <source>
        <dbReference type="SAM" id="MobiDB-lite"/>
    </source>
</evidence>
<keyword evidence="2" id="KW-0812">Transmembrane</keyword>
<dbReference type="Proteomes" id="UP000507470">
    <property type="component" value="Unassembled WGS sequence"/>
</dbReference>
<evidence type="ECO:0000256" key="2">
    <source>
        <dbReference type="SAM" id="Phobius"/>
    </source>
</evidence>
<dbReference type="AlphaFoldDB" id="A0A6J8DEL3"/>
<feature type="compositionally biased region" description="Polar residues" evidence="1">
    <location>
        <begin position="122"/>
        <end position="135"/>
    </location>
</feature>